<comment type="caution">
    <text evidence="1">The sequence shown here is derived from an EMBL/GenBank/DDBJ whole genome shotgun (WGS) entry which is preliminary data.</text>
</comment>
<protein>
    <submittedName>
        <fullName evidence="1">Uncharacterized protein</fullName>
    </submittedName>
</protein>
<organism evidence="1 2">
    <name type="scientific">Elysia crispata</name>
    <name type="common">lettuce slug</name>
    <dbReference type="NCBI Taxonomy" id="231223"/>
    <lineage>
        <taxon>Eukaryota</taxon>
        <taxon>Metazoa</taxon>
        <taxon>Spiralia</taxon>
        <taxon>Lophotrochozoa</taxon>
        <taxon>Mollusca</taxon>
        <taxon>Gastropoda</taxon>
        <taxon>Heterobranchia</taxon>
        <taxon>Euthyneura</taxon>
        <taxon>Panpulmonata</taxon>
        <taxon>Sacoglossa</taxon>
        <taxon>Placobranchoidea</taxon>
        <taxon>Plakobranchidae</taxon>
        <taxon>Elysia</taxon>
    </lineage>
</organism>
<keyword evidence="2" id="KW-1185">Reference proteome</keyword>
<gene>
    <name evidence="1" type="ORF">RRG08_017111</name>
</gene>
<proteinExistence type="predicted"/>
<reference evidence="1" key="1">
    <citation type="journal article" date="2023" name="G3 (Bethesda)">
        <title>A reference genome for the long-term kleptoplast-retaining sea slug Elysia crispata morphotype clarki.</title>
        <authorList>
            <person name="Eastman K.E."/>
            <person name="Pendleton A.L."/>
            <person name="Shaikh M.A."/>
            <person name="Suttiyut T."/>
            <person name="Ogas R."/>
            <person name="Tomko P."/>
            <person name="Gavelis G."/>
            <person name="Widhalm J.R."/>
            <person name="Wisecaver J.H."/>
        </authorList>
    </citation>
    <scope>NUCLEOTIDE SEQUENCE</scope>
    <source>
        <strain evidence="1">ECLA1</strain>
    </source>
</reference>
<accession>A0AAE1DJ26</accession>
<sequence length="147" mass="15676">MPLIFIVHASLKWTGGQFLLIMTISLDNTAQVNHADNRSRRSVADHGLSHAVAHKTPTPEAIRREFEGPVGGITQTGSDLSLFLLPGSGMRGILSGLGREIIAGPLTGQSPLVYSSSLPSRPTDPPRTMTSALKVAAGFDSNLYKRT</sequence>
<dbReference type="EMBL" id="JAWDGP010003618">
    <property type="protein sequence ID" value="KAK3772574.1"/>
    <property type="molecule type" value="Genomic_DNA"/>
</dbReference>
<dbReference type="Proteomes" id="UP001283361">
    <property type="component" value="Unassembled WGS sequence"/>
</dbReference>
<evidence type="ECO:0000313" key="1">
    <source>
        <dbReference type="EMBL" id="KAK3772574.1"/>
    </source>
</evidence>
<evidence type="ECO:0000313" key="2">
    <source>
        <dbReference type="Proteomes" id="UP001283361"/>
    </source>
</evidence>
<dbReference type="AlphaFoldDB" id="A0AAE1DJ26"/>
<name>A0AAE1DJ26_9GAST</name>